<feature type="domain" description="Retroviral polymerase SH3-like" evidence="1">
    <location>
        <begin position="38"/>
        <end position="83"/>
    </location>
</feature>
<dbReference type="OrthoDB" id="1433968at2759"/>
<feature type="non-terminal residue" evidence="2">
    <location>
        <position position="1"/>
    </location>
</feature>
<dbReference type="Proteomes" id="UP000257109">
    <property type="component" value="Unassembled WGS sequence"/>
</dbReference>
<evidence type="ECO:0000259" key="1">
    <source>
        <dbReference type="Pfam" id="PF25597"/>
    </source>
</evidence>
<evidence type="ECO:0000313" key="2">
    <source>
        <dbReference type="EMBL" id="RDX96067.1"/>
    </source>
</evidence>
<accession>A0A371GZT3</accession>
<dbReference type="InterPro" id="IPR057670">
    <property type="entry name" value="SH3_retrovirus"/>
</dbReference>
<keyword evidence="3" id="KW-1185">Reference proteome</keyword>
<proteinExistence type="predicted"/>
<dbReference type="Pfam" id="PF25597">
    <property type="entry name" value="SH3_retrovirus"/>
    <property type="match status" value="1"/>
</dbReference>
<dbReference type="EMBL" id="QJKJ01003979">
    <property type="protein sequence ID" value="RDX96067.1"/>
    <property type="molecule type" value="Genomic_DNA"/>
</dbReference>
<organism evidence="2 3">
    <name type="scientific">Mucuna pruriens</name>
    <name type="common">Velvet bean</name>
    <name type="synonym">Dolichos pruriens</name>
    <dbReference type="NCBI Taxonomy" id="157652"/>
    <lineage>
        <taxon>Eukaryota</taxon>
        <taxon>Viridiplantae</taxon>
        <taxon>Streptophyta</taxon>
        <taxon>Embryophyta</taxon>
        <taxon>Tracheophyta</taxon>
        <taxon>Spermatophyta</taxon>
        <taxon>Magnoliopsida</taxon>
        <taxon>eudicotyledons</taxon>
        <taxon>Gunneridae</taxon>
        <taxon>Pentapetalae</taxon>
        <taxon>rosids</taxon>
        <taxon>fabids</taxon>
        <taxon>Fabales</taxon>
        <taxon>Fabaceae</taxon>
        <taxon>Papilionoideae</taxon>
        <taxon>50 kb inversion clade</taxon>
        <taxon>NPAAA clade</taxon>
        <taxon>indigoferoid/millettioid clade</taxon>
        <taxon>Phaseoleae</taxon>
        <taxon>Mucuna</taxon>
    </lineage>
</organism>
<dbReference type="AlphaFoldDB" id="A0A371GZT3"/>
<sequence>MVIFIQNKLLTRALQNQTPFEAWFGFKPYYNFLTYMVKHDKLDERVKPRVFISYNTISKAYRIFQFQIENFLISRDVHFMEDEN</sequence>
<protein>
    <recommendedName>
        <fullName evidence="1">Retroviral polymerase SH3-like domain-containing protein</fullName>
    </recommendedName>
</protein>
<evidence type="ECO:0000313" key="3">
    <source>
        <dbReference type="Proteomes" id="UP000257109"/>
    </source>
</evidence>
<name>A0A371GZT3_MUCPR</name>
<gene>
    <name evidence="2" type="ORF">CR513_21324</name>
</gene>
<comment type="caution">
    <text evidence="2">The sequence shown here is derived from an EMBL/GenBank/DDBJ whole genome shotgun (WGS) entry which is preliminary data.</text>
</comment>
<reference evidence="2" key="1">
    <citation type="submission" date="2018-05" db="EMBL/GenBank/DDBJ databases">
        <title>Draft genome of Mucuna pruriens seed.</title>
        <authorList>
            <person name="Nnadi N.E."/>
            <person name="Vos R."/>
            <person name="Hasami M.H."/>
            <person name="Devisetty U.K."/>
            <person name="Aguiy J.C."/>
        </authorList>
    </citation>
    <scope>NUCLEOTIDE SEQUENCE [LARGE SCALE GENOMIC DNA]</scope>
    <source>
        <strain evidence="2">JCA_2017</strain>
    </source>
</reference>